<organism evidence="1 2">
    <name type="scientific">Echinops telfairi</name>
    <name type="common">Lesser hedgehog tenrec</name>
    <dbReference type="NCBI Taxonomy" id="9371"/>
    <lineage>
        <taxon>Eukaryota</taxon>
        <taxon>Metazoa</taxon>
        <taxon>Chordata</taxon>
        <taxon>Craniata</taxon>
        <taxon>Vertebrata</taxon>
        <taxon>Euteleostomi</taxon>
        <taxon>Mammalia</taxon>
        <taxon>Eutheria</taxon>
        <taxon>Afrotheria</taxon>
        <taxon>Tenrecidae</taxon>
        <taxon>Tenrecinae</taxon>
        <taxon>Echinops</taxon>
    </lineage>
</organism>
<keyword evidence="1" id="KW-1185">Reference proteome</keyword>
<evidence type="ECO:0000313" key="1">
    <source>
        <dbReference type="Proteomes" id="UP000694863"/>
    </source>
</evidence>
<evidence type="ECO:0000313" key="2">
    <source>
        <dbReference type="RefSeq" id="XP_045141361.1"/>
    </source>
</evidence>
<gene>
    <name evidence="2" type="primary">LOC101663181</name>
</gene>
<dbReference type="Proteomes" id="UP000694863">
    <property type="component" value="Unplaced"/>
</dbReference>
<name>A0AC55CPB0_ECHTE</name>
<sequence>MSSRNPPRLLDLAIQSVLQDEAAAIDALEWLPTQLFPPLFMAAVVGEHRETIKAMVGVWPFLKLPLGALMEDCPSPPDVLKAALDGLAILLSQKGKHRRCKLKVLDLQVNTGTNFWKVWAGAESTASMTPSEDAESTQPHTQIPKEDKSRSVEKHPALAGMTVLTDLCLQEDIPDELLTFLIERVKQRKDLPHLCCRKIKFIWNVAHLSILGEILNMVQLDSVQEVRLLGSWDLQRLNWFAPYLAQMIHLHTLILSECTLYCIVPGEEDKDEVQKLLQQFTSRLLSLDQLQTLILHSARFLDNHLYQLLRSLQGPLDTLHISHSSLMDHDLTYLSSCPCTSHLKSLDLSGDCFGSRMMSMRRRNARRIVDLAIQTVLRNETSVIAALEWLPTELFLPFFMEAVVGGHTEIVKAMRIQ</sequence>
<protein>
    <submittedName>
        <fullName evidence="2">Melanoma antigen preferentially expressed in tumors-like</fullName>
    </submittedName>
</protein>
<reference evidence="2" key="1">
    <citation type="submission" date="2025-08" db="UniProtKB">
        <authorList>
            <consortium name="RefSeq"/>
        </authorList>
    </citation>
    <scope>IDENTIFICATION</scope>
</reference>
<dbReference type="RefSeq" id="XP_045141361.1">
    <property type="nucleotide sequence ID" value="XM_045285426.1"/>
</dbReference>
<accession>A0AC55CPB0</accession>
<proteinExistence type="predicted"/>